<gene>
    <name evidence="4" type="ORF">METZ01_LOCUS396829</name>
</gene>
<accession>A0A382VD68</accession>
<dbReference type="PANTHER" id="PTHR34183:SF1">
    <property type="entry name" value="ENDOLYTIC PEPTIDOGLYCAN TRANSGLYCOSYLASE RLPA"/>
    <property type="match status" value="1"/>
</dbReference>
<dbReference type="InterPro" id="IPR009009">
    <property type="entry name" value="RlpA-like_DPBB"/>
</dbReference>
<dbReference type="AlphaFoldDB" id="A0A382VD68"/>
<protein>
    <recommendedName>
        <fullName evidence="3">RlpA-like protein double-psi beta-barrel domain-containing protein</fullName>
    </recommendedName>
</protein>
<evidence type="ECO:0000256" key="2">
    <source>
        <dbReference type="ARBA" id="ARBA00023316"/>
    </source>
</evidence>
<evidence type="ECO:0000259" key="3">
    <source>
        <dbReference type="Pfam" id="PF03330"/>
    </source>
</evidence>
<sequence>VLGKTYRVLDTSYGYQERGVASWYGTKFHGRITSSGEPYDMYAMTAAHKSLPLPTYVRVRNLKNNRSIIVRVNDRGPFVDNRLIDLSYSAA</sequence>
<dbReference type="GO" id="GO:0016829">
    <property type="term" value="F:lyase activity"/>
    <property type="evidence" value="ECO:0007669"/>
    <property type="project" value="UniProtKB-KW"/>
</dbReference>
<name>A0A382VD68_9ZZZZ</name>
<organism evidence="4">
    <name type="scientific">marine metagenome</name>
    <dbReference type="NCBI Taxonomy" id="408172"/>
    <lineage>
        <taxon>unclassified sequences</taxon>
        <taxon>metagenomes</taxon>
        <taxon>ecological metagenomes</taxon>
    </lineage>
</organism>
<dbReference type="NCBIfam" id="TIGR00413">
    <property type="entry name" value="rlpA"/>
    <property type="match status" value="1"/>
</dbReference>
<feature type="non-terminal residue" evidence="4">
    <location>
        <position position="91"/>
    </location>
</feature>
<dbReference type="PANTHER" id="PTHR34183">
    <property type="entry name" value="ENDOLYTIC PEPTIDOGLYCAN TRANSGLYCOSYLASE RLPA"/>
    <property type="match status" value="1"/>
</dbReference>
<evidence type="ECO:0000256" key="1">
    <source>
        <dbReference type="ARBA" id="ARBA00023239"/>
    </source>
</evidence>
<dbReference type="GO" id="GO:0009279">
    <property type="term" value="C:cell outer membrane"/>
    <property type="evidence" value="ECO:0007669"/>
    <property type="project" value="TreeGrafter"/>
</dbReference>
<feature type="domain" description="RlpA-like protein double-psi beta-barrel" evidence="3">
    <location>
        <begin position="17"/>
        <end position="91"/>
    </location>
</feature>
<evidence type="ECO:0000313" key="4">
    <source>
        <dbReference type="EMBL" id="SVD43975.1"/>
    </source>
</evidence>
<proteinExistence type="inferred from homology"/>
<dbReference type="InterPro" id="IPR034718">
    <property type="entry name" value="RlpA"/>
</dbReference>
<keyword evidence="1" id="KW-0456">Lyase</keyword>
<dbReference type="EMBL" id="UINC01150762">
    <property type="protein sequence ID" value="SVD43975.1"/>
    <property type="molecule type" value="Genomic_DNA"/>
</dbReference>
<dbReference type="Pfam" id="PF03330">
    <property type="entry name" value="DPBB_1"/>
    <property type="match status" value="1"/>
</dbReference>
<keyword evidence="2" id="KW-0961">Cell wall biogenesis/degradation</keyword>
<dbReference type="CDD" id="cd22268">
    <property type="entry name" value="DPBB_RlpA-like"/>
    <property type="match status" value="1"/>
</dbReference>
<dbReference type="InterPro" id="IPR036908">
    <property type="entry name" value="RlpA-like_sf"/>
</dbReference>
<reference evidence="4" key="1">
    <citation type="submission" date="2018-05" db="EMBL/GenBank/DDBJ databases">
        <authorList>
            <person name="Lanie J.A."/>
            <person name="Ng W.-L."/>
            <person name="Kazmierczak K.M."/>
            <person name="Andrzejewski T.M."/>
            <person name="Davidsen T.M."/>
            <person name="Wayne K.J."/>
            <person name="Tettelin H."/>
            <person name="Glass J.I."/>
            <person name="Rusch D."/>
            <person name="Podicherti R."/>
            <person name="Tsui H.-C.T."/>
            <person name="Winkler M.E."/>
        </authorList>
    </citation>
    <scope>NUCLEOTIDE SEQUENCE</scope>
</reference>
<dbReference type="SUPFAM" id="SSF50685">
    <property type="entry name" value="Barwin-like endoglucanases"/>
    <property type="match status" value="1"/>
</dbReference>
<feature type="non-terminal residue" evidence="4">
    <location>
        <position position="1"/>
    </location>
</feature>
<dbReference type="Gene3D" id="2.40.40.10">
    <property type="entry name" value="RlpA-like domain"/>
    <property type="match status" value="1"/>
</dbReference>
<dbReference type="GO" id="GO:0071555">
    <property type="term" value="P:cell wall organization"/>
    <property type="evidence" value="ECO:0007669"/>
    <property type="project" value="UniProtKB-KW"/>
</dbReference>
<dbReference type="InterPro" id="IPR012997">
    <property type="entry name" value="RplA"/>
</dbReference>
<dbReference type="HAMAP" id="MF_02071">
    <property type="entry name" value="RlpA"/>
    <property type="match status" value="1"/>
</dbReference>